<dbReference type="RefSeq" id="WP_380188864.1">
    <property type="nucleotide sequence ID" value="NZ_JBHTBQ010000033.1"/>
</dbReference>
<dbReference type="EMBL" id="JBHTBQ010000033">
    <property type="protein sequence ID" value="MFC7421303.1"/>
    <property type="molecule type" value="Genomic_DNA"/>
</dbReference>
<accession>A0ABW2R0X6</accession>
<gene>
    <name evidence="1" type="ORF">ACFQNF_15675</name>
</gene>
<reference evidence="2" key="1">
    <citation type="journal article" date="2019" name="Int. J. Syst. Evol. Microbiol.">
        <title>The Global Catalogue of Microorganisms (GCM) 10K type strain sequencing project: providing services to taxonomists for standard genome sequencing and annotation.</title>
        <authorList>
            <consortium name="The Broad Institute Genomics Platform"/>
            <consortium name="The Broad Institute Genome Sequencing Center for Infectious Disease"/>
            <person name="Wu L."/>
            <person name="Ma J."/>
        </authorList>
    </citation>
    <scope>NUCLEOTIDE SEQUENCE [LARGE SCALE GENOMIC DNA]</scope>
    <source>
        <strain evidence="2">CCUG 62945</strain>
    </source>
</reference>
<comment type="caution">
    <text evidence="1">The sequence shown here is derived from an EMBL/GenBank/DDBJ whole genome shotgun (WGS) entry which is preliminary data.</text>
</comment>
<dbReference type="Proteomes" id="UP001596473">
    <property type="component" value="Unassembled WGS sequence"/>
</dbReference>
<evidence type="ECO:0000313" key="1">
    <source>
        <dbReference type="EMBL" id="MFC7421303.1"/>
    </source>
</evidence>
<organism evidence="1 2">
    <name type="scientific">Iodobacter arcticus</name>
    <dbReference type="NCBI Taxonomy" id="590593"/>
    <lineage>
        <taxon>Bacteria</taxon>
        <taxon>Pseudomonadati</taxon>
        <taxon>Pseudomonadota</taxon>
        <taxon>Betaproteobacteria</taxon>
        <taxon>Neisseriales</taxon>
        <taxon>Chitinibacteraceae</taxon>
        <taxon>Iodobacter</taxon>
    </lineage>
</organism>
<name>A0ABW2R0X6_9NEIS</name>
<evidence type="ECO:0000313" key="2">
    <source>
        <dbReference type="Proteomes" id="UP001596473"/>
    </source>
</evidence>
<sequence length="158" mass="17432">MAYGLLCINFPKWPAHHPLVCLPVIQQRRWIPDSLSSTVISRVSSTLCRTQCHGAFGDMGGFADQCAVQLHFAVINRGVATKVLPDLYADQHEIPSLRTIELAAAELASLKQASKKPRPACSSLRRSSRGDLSPMLLAVIKVQIIWASKTLKTQWKIS</sequence>
<proteinExistence type="predicted"/>
<protein>
    <submittedName>
        <fullName evidence="1">Uncharacterized protein</fullName>
    </submittedName>
</protein>
<keyword evidence="2" id="KW-1185">Reference proteome</keyword>